<protein>
    <submittedName>
        <fullName evidence="3">DUF4907 domain-containing protein</fullName>
    </submittedName>
</protein>
<dbReference type="Proteomes" id="UP000283616">
    <property type="component" value="Unassembled WGS sequence"/>
</dbReference>
<dbReference type="EMBL" id="WCSB01000019">
    <property type="protein sequence ID" value="KAB4449714.1"/>
    <property type="molecule type" value="Genomic_DNA"/>
</dbReference>
<gene>
    <name evidence="4" type="ORF">DW011_16430</name>
    <name evidence="2" type="ORF">ERS852511_03169</name>
    <name evidence="3" type="ORF">GAN93_17875</name>
</gene>
<accession>A0A174R2S8</accession>
<reference evidence="4 6" key="2">
    <citation type="submission" date="2018-08" db="EMBL/GenBank/DDBJ databases">
        <title>A genome reference for cultivated species of the human gut microbiota.</title>
        <authorList>
            <person name="Zou Y."/>
            <person name="Xue W."/>
            <person name="Luo G."/>
        </authorList>
    </citation>
    <scope>NUCLEOTIDE SEQUENCE [LARGE SCALE GENOMIC DNA]</scope>
    <source>
        <strain evidence="4 6">AF37-12</strain>
    </source>
</reference>
<dbReference type="PROSITE" id="PS51257">
    <property type="entry name" value="PROKAR_LIPOPROTEIN"/>
    <property type="match status" value="1"/>
</dbReference>
<dbReference type="InterPro" id="IPR032593">
    <property type="entry name" value="DUF4907"/>
</dbReference>
<name>A0A174R2S8_BACT4</name>
<dbReference type="Proteomes" id="UP000460317">
    <property type="component" value="Unassembled WGS sequence"/>
</dbReference>
<reference evidence="3 7" key="3">
    <citation type="journal article" date="2019" name="Nat. Med.">
        <title>A library of human gut bacterial isolates paired with longitudinal multiomics data enables mechanistic microbiome research.</title>
        <authorList>
            <person name="Poyet M."/>
            <person name="Groussin M."/>
            <person name="Gibbons S.M."/>
            <person name="Avila-Pacheco J."/>
            <person name="Jiang X."/>
            <person name="Kearney S.M."/>
            <person name="Perrotta A.R."/>
            <person name="Berdy B."/>
            <person name="Zhao S."/>
            <person name="Lieberman T.D."/>
            <person name="Swanson P.K."/>
            <person name="Smith M."/>
            <person name="Roesemann S."/>
            <person name="Alexander J.E."/>
            <person name="Rich S.A."/>
            <person name="Livny J."/>
            <person name="Vlamakis H."/>
            <person name="Clish C."/>
            <person name="Bullock K."/>
            <person name="Deik A."/>
            <person name="Scott J."/>
            <person name="Pierce K.A."/>
            <person name="Xavier R.J."/>
            <person name="Alm E.J."/>
        </authorList>
    </citation>
    <scope>NUCLEOTIDE SEQUENCE [LARGE SCALE GENOMIC DNA]</scope>
    <source>
        <strain evidence="3 7">BIOML-A165</strain>
    </source>
</reference>
<feature type="signal peptide" evidence="1">
    <location>
        <begin position="1"/>
        <end position="19"/>
    </location>
</feature>
<feature type="chain" id="PRO_5041598274" evidence="1">
    <location>
        <begin position="20"/>
        <end position="113"/>
    </location>
</feature>
<sequence>MTKKKILGCSVAGILTVIACLSFSKASFSNTDSSDPSFSMEVIEVNGGYGYQISHNNHITIFQPFIPCISGKKPFKEKRDAEQVGQLVMKRMKSRENYTVTLADLESLRIKIK</sequence>
<dbReference type="EMBL" id="CZAP01000012">
    <property type="protein sequence ID" value="CUP77410.1"/>
    <property type="molecule type" value="Genomic_DNA"/>
</dbReference>
<evidence type="ECO:0000313" key="5">
    <source>
        <dbReference type="Proteomes" id="UP000095576"/>
    </source>
</evidence>
<dbReference type="Pfam" id="PF16250">
    <property type="entry name" value="DUF4907"/>
    <property type="match status" value="1"/>
</dbReference>
<dbReference type="RefSeq" id="WP_055300315.1">
    <property type="nucleotide sequence ID" value="NZ_CAXKYH010000013.1"/>
</dbReference>
<dbReference type="Proteomes" id="UP000095576">
    <property type="component" value="Unassembled WGS sequence"/>
</dbReference>
<evidence type="ECO:0000313" key="3">
    <source>
        <dbReference type="EMBL" id="KAB4449714.1"/>
    </source>
</evidence>
<dbReference type="EMBL" id="QROV01000019">
    <property type="protein sequence ID" value="RHL56642.1"/>
    <property type="molecule type" value="Genomic_DNA"/>
</dbReference>
<organism evidence="2 5">
    <name type="scientific">Bacteroides thetaiotaomicron</name>
    <dbReference type="NCBI Taxonomy" id="818"/>
    <lineage>
        <taxon>Bacteria</taxon>
        <taxon>Pseudomonadati</taxon>
        <taxon>Bacteroidota</taxon>
        <taxon>Bacteroidia</taxon>
        <taxon>Bacteroidales</taxon>
        <taxon>Bacteroidaceae</taxon>
        <taxon>Bacteroides</taxon>
    </lineage>
</organism>
<evidence type="ECO:0000313" key="4">
    <source>
        <dbReference type="EMBL" id="RHL56642.1"/>
    </source>
</evidence>
<proteinExistence type="predicted"/>
<evidence type="ECO:0000313" key="6">
    <source>
        <dbReference type="Proteomes" id="UP000283616"/>
    </source>
</evidence>
<evidence type="ECO:0000313" key="2">
    <source>
        <dbReference type="EMBL" id="CUP77410.1"/>
    </source>
</evidence>
<dbReference type="AlphaFoldDB" id="A0A174R2S8"/>
<evidence type="ECO:0000256" key="1">
    <source>
        <dbReference type="SAM" id="SignalP"/>
    </source>
</evidence>
<evidence type="ECO:0000313" key="7">
    <source>
        <dbReference type="Proteomes" id="UP000460317"/>
    </source>
</evidence>
<reference evidence="2 5" key="1">
    <citation type="submission" date="2015-09" db="EMBL/GenBank/DDBJ databases">
        <authorList>
            <consortium name="Pathogen Informatics"/>
        </authorList>
    </citation>
    <scope>NUCLEOTIDE SEQUENCE [LARGE SCALE GENOMIC DNA]</scope>
    <source>
        <strain evidence="2 5">2789STDY5834899</strain>
    </source>
</reference>
<keyword evidence="1" id="KW-0732">Signal</keyword>